<sequence length="137" mass="15579">MRNSKAIGNETEARAIATLVAHGYSVSIPFGDNDKYDLIADDGSELTRIQCKTGWSNKPETLRFNTHSQMTRDGQYHETTYHDSVDAFLVYYPGTERFYCIDAAEATAQKMELRFDGEIDHPAINWASEYEFDGRLP</sequence>
<dbReference type="GO" id="GO:0003676">
    <property type="term" value="F:nucleic acid binding"/>
    <property type="evidence" value="ECO:0007669"/>
    <property type="project" value="InterPro"/>
</dbReference>
<dbReference type="GO" id="GO:0004519">
    <property type="term" value="F:endonuclease activity"/>
    <property type="evidence" value="ECO:0007669"/>
    <property type="project" value="UniProtKB-KW"/>
</dbReference>
<dbReference type="AlphaFoldDB" id="A0AAF0PEK6"/>
<reference evidence="2 3" key="1">
    <citation type="submission" date="2022-07" db="EMBL/GenBank/DDBJ databases">
        <title>Two temperate virus in Haloterrigena jeotgali A29.</title>
        <authorList>
            <person name="Deng X."/>
        </authorList>
    </citation>
    <scope>NUCLEOTIDE SEQUENCE [LARGE SCALE GENOMIC DNA]</scope>
    <source>
        <strain evidence="2 3">A29</strain>
    </source>
</reference>
<dbReference type="Pfam" id="PF11645">
    <property type="entry name" value="PDDEXK_5"/>
    <property type="match status" value="1"/>
</dbReference>
<dbReference type="SUPFAM" id="SSF52980">
    <property type="entry name" value="Restriction endonuclease-like"/>
    <property type="match status" value="1"/>
</dbReference>
<evidence type="ECO:0000259" key="1">
    <source>
        <dbReference type="Pfam" id="PF11645"/>
    </source>
</evidence>
<keyword evidence="2" id="KW-0540">Nuclease</keyword>
<dbReference type="InterPro" id="IPR011335">
    <property type="entry name" value="Restrct_endonuc-II-like"/>
</dbReference>
<dbReference type="InterPro" id="IPR021671">
    <property type="entry name" value="PD(D/E)XK_Endonuc"/>
</dbReference>
<accession>A0AAF0PEK6</accession>
<dbReference type="EMBL" id="CP101873">
    <property type="protein sequence ID" value="WMT09756.1"/>
    <property type="molecule type" value="Genomic_DNA"/>
</dbReference>
<dbReference type="RefSeq" id="WP_049965450.1">
    <property type="nucleotide sequence ID" value="NZ_CP101873.1"/>
</dbReference>
<dbReference type="InterPro" id="IPR011856">
    <property type="entry name" value="tRNA_endonuc-like_dom_sf"/>
</dbReference>
<proteinExistence type="predicted"/>
<dbReference type="Gene3D" id="3.40.1350.10">
    <property type="match status" value="1"/>
</dbReference>
<organism evidence="2 3">
    <name type="scientific">Natrinema thermotolerans</name>
    <dbReference type="NCBI Taxonomy" id="121872"/>
    <lineage>
        <taxon>Archaea</taxon>
        <taxon>Methanobacteriati</taxon>
        <taxon>Methanobacteriota</taxon>
        <taxon>Stenosarchaea group</taxon>
        <taxon>Halobacteria</taxon>
        <taxon>Halobacteriales</taxon>
        <taxon>Natrialbaceae</taxon>
        <taxon>Natrinema</taxon>
    </lineage>
</organism>
<evidence type="ECO:0000313" key="3">
    <source>
        <dbReference type="Proteomes" id="UP001224926"/>
    </source>
</evidence>
<feature type="domain" description="PD(D/E)XK endonuclease" evidence="1">
    <location>
        <begin position="3"/>
        <end position="132"/>
    </location>
</feature>
<dbReference type="Proteomes" id="UP001224926">
    <property type="component" value="Chromosome"/>
</dbReference>
<dbReference type="GeneID" id="39861760"/>
<keyword evidence="3" id="KW-1185">Reference proteome</keyword>
<keyword evidence="2" id="KW-0255">Endonuclease</keyword>
<evidence type="ECO:0000313" key="2">
    <source>
        <dbReference type="EMBL" id="WMT09756.1"/>
    </source>
</evidence>
<protein>
    <submittedName>
        <fullName evidence="2">Group I intron-associated PD-(D/E)XK endonuclease</fullName>
    </submittedName>
</protein>
<name>A0AAF0PEK6_9EURY</name>
<keyword evidence="2" id="KW-0378">Hydrolase</keyword>
<dbReference type="GeneID" id="84214082"/>
<gene>
    <name evidence="2" type="ORF">NP511_09035</name>
</gene>